<protein>
    <submittedName>
        <fullName evidence="1">Uncharacterized protein</fullName>
    </submittedName>
</protein>
<comment type="caution">
    <text evidence="1">The sequence shown here is derived from an EMBL/GenBank/DDBJ whole genome shotgun (WGS) entry which is preliminary data.</text>
</comment>
<evidence type="ECO:0000313" key="2">
    <source>
        <dbReference type="Proteomes" id="UP001062846"/>
    </source>
</evidence>
<dbReference type="EMBL" id="CM046397">
    <property type="protein sequence ID" value="KAI8535690.1"/>
    <property type="molecule type" value="Genomic_DNA"/>
</dbReference>
<reference evidence="1" key="1">
    <citation type="submission" date="2022-02" db="EMBL/GenBank/DDBJ databases">
        <title>Plant Genome Project.</title>
        <authorList>
            <person name="Zhang R.-G."/>
        </authorList>
    </citation>
    <scope>NUCLEOTIDE SEQUENCE</scope>
    <source>
        <strain evidence="1">AT1</strain>
    </source>
</reference>
<keyword evidence="2" id="KW-1185">Reference proteome</keyword>
<sequence length="60" mass="6336">MATPSSQSGTGPLVRPSGLLLLLGRVLPPVSTSGRSQLGLTVRLAFRCFVQRCLVDVVKV</sequence>
<name>A0ACC0M3Z8_RHOML</name>
<proteinExistence type="predicted"/>
<organism evidence="1 2">
    <name type="scientific">Rhododendron molle</name>
    <name type="common">Chinese azalea</name>
    <name type="synonym">Azalea mollis</name>
    <dbReference type="NCBI Taxonomy" id="49168"/>
    <lineage>
        <taxon>Eukaryota</taxon>
        <taxon>Viridiplantae</taxon>
        <taxon>Streptophyta</taxon>
        <taxon>Embryophyta</taxon>
        <taxon>Tracheophyta</taxon>
        <taxon>Spermatophyta</taxon>
        <taxon>Magnoliopsida</taxon>
        <taxon>eudicotyledons</taxon>
        <taxon>Gunneridae</taxon>
        <taxon>Pentapetalae</taxon>
        <taxon>asterids</taxon>
        <taxon>Ericales</taxon>
        <taxon>Ericaceae</taxon>
        <taxon>Ericoideae</taxon>
        <taxon>Rhodoreae</taxon>
        <taxon>Rhododendron</taxon>
    </lineage>
</organism>
<accession>A0ACC0M3Z8</accession>
<evidence type="ECO:0000313" key="1">
    <source>
        <dbReference type="EMBL" id="KAI8535690.1"/>
    </source>
</evidence>
<gene>
    <name evidence="1" type="ORF">RHMOL_Rhmol10G0193500</name>
</gene>
<dbReference type="Proteomes" id="UP001062846">
    <property type="component" value="Chromosome 10"/>
</dbReference>